<comment type="caution">
    <text evidence="2">The sequence shown here is derived from an EMBL/GenBank/DDBJ whole genome shotgun (WGS) entry which is preliminary data.</text>
</comment>
<name>A0A6V7U4N9_MELEN</name>
<evidence type="ECO:0000313" key="3">
    <source>
        <dbReference type="Proteomes" id="UP000580250"/>
    </source>
</evidence>
<feature type="transmembrane region" description="Helical" evidence="1">
    <location>
        <begin position="22"/>
        <end position="43"/>
    </location>
</feature>
<dbReference type="AlphaFoldDB" id="A0A6V7U4N9"/>
<proteinExistence type="predicted"/>
<accession>A0A6V7U4N9</accession>
<sequence>MIIIQTIFFCYRFTICCNINRIFLLLLLFIFFLNFNNIIIFFISSTFTLKTSSKIVLIQPILTK</sequence>
<gene>
    <name evidence="2" type="ORF">MENT_LOCUS8355</name>
</gene>
<keyword evidence="1" id="KW-1133">Transmembrane helix</keyword>
<protein>
    <submittedName>
        <fullName evidence="2">Uncharacterized protein</fullName>
    </submittedName>
</protein>
<reference evidence="2 3" key="1">
    <citation type="submission" date="2020-08" db="EMBL/GenBank/DDBJ databases">
        <authorList>
            <person name="Koutsovoulos G."/>
            <person name="Danchin GJ E."/>
        </authorList>
    </citation>
    <scope>NUCLEOTIDE SEQUENCE [LARGE SCALE GENOMIC DNA]</scope>
</reference>
<evidence type="ECO:0000313" key="2">
    <source>
        <dbReference type="EMBL" id="CAD2145632.1"/>
    </source>
</evidence>
<keyword evidence="1" id="KW-0812">Transmembrane</keyword>
<keyword evidence="1" id="KW-0472">Membrane</keyword>
<dbReference type="Proteomes" id="UP000580250">
    <property type="component" value="Unassembled WGS sequence"/>
</dbReference>
<dbReference type="EMBL" id="CAJEWN010000035">
    <property type="protein sequence ID" value="CAD2145632.1"/>
    <property type="molecule type" value="Genomic_DNA"/>
</dbReference>
<organism evidence="2 3">
    <name type="scientific">Meloidogyne enterolobii</name>
    <name type="common">Root-knot nematode worm</name>
    <name type="synonym">Meloidogyne mayaguensis</name>
    <dbReference type="NCBI Taxonomy" id="390850"/>
    <lineage>
        <taxon>Eukaryota</taxon>
        <taxon>Metazoa</taxon>
        <taxon>Ecdysozoa</taxon>
        <taxon>Nematoda</taxon>
        <taxon>Chromadorea</taxon>
        <taxon>Rhabditida</taxon>
        <taxon>Tylenchina</taxon>
        <taxon>Tylenchomorpha</taxon>
        <taxon>Tylenchoidea</taxon>
        <taxon>Meloidogynidae</taxon>
        <taxon>Meloidogyninae</taxon>
        <taxon>Meloidogyne</taxon>
    </lineage>
</organism>
<evidence type="ECO:0000256" key="1">
    <source>
        <dbReference type="SAM" id="Phobius"/>
    </source>
</evidence>